<proteinExistence type="predicted"/>
<dbReference type="Proteomes" id="UP000186817">
    <property type="component" value="Unassembled WGS sequence"/>
</dbReference>
<keyword evidence="2" id="KW-0472">Membrane</keyword>
<dbReference type="SMART" id="SM00054">
    <property type="entry name" value="EFh"/>
    <property type="match status" value="2"/>
</dbReference>
<dbReference type="SUPFAM" id="SSF47473">
    <property type="entry name" value="EF-hand"/>
    <property type="match status" value="1"/>
</dbReference>
<dbReference type="SUPFAM" id="SSF81324">
    <property type="entry name" value="Voltage-gated potassium channels"/>
    <property type="match status" value="1"/>
</dbReference>
<dbReference type="OrthoDB" id="191686at2759"/>
<feature type="domain" description="EF-hand" evidence="3">
    <location>
        <begin position="168"/>
        <end position="203"/>
    </location>
</feature>
<dbReference type="Pfam" id="PF13499">
    <property type="entry name" value="EF-hand_7"/>
    <property type="match status" value="1"/>
</dbReference>
<dbReference type="InterPro" id="IPR018247">
    <property type="entry name" value="EF_Hand_1_Ca_BS"/>
</dbReference>
<dbReference type="PROSITE" id="PS50222">
    <property type="entry name" value="EF_HAND_2"/>
    <property type="match status" value="2"/>
</dbReference>
<evidence type="ECO:0000313" key="4">
    <source>
        <dbReference type="EMBL" id="OLP96557.1"/>
    </source>
</evidence>
<name>A0A1Q9DN00_SYMMI</name>
<feature type="domain" description="EF-hand" evidence="3">
    <location>
        <begin position="208"/>
        <end position="243"/>
    </location>
</feature>
<comment type="caution">
    <text evidence="4">The sequence shown here is derived from an EMBL/GenBank/DDBJ whole genome shotgun (WGS) entry which is preliminary data.</text>
</comment>
<dbReference type="PROSITE" id="PS00018">
    <property type="entry name" value="EF_HAND_1"/>
    <property type="match status" value="2"/>
</dbReference>
<dbReference type="AlphaFoldDB" id="A0A1Q9DN00"/>
<dbReference type="InterPro" id="IPR002048">
    <property type="entry name" value="EF_hand_dom"/>
</dbReference>
<keyword evidence="2" id="KW-1133">Transmembrane helix</keyword>
<evidence type="ECO:0000256" key="2">
    <source>
        <dbReference type="SAM" id="Phobius"/>
    </source>
</evidence>
<keyword evidence="2" id="KW-0812">Transmembrane</keyword>
<sequence length="250" mass="27533">MYSNDQGSFYDVSRLPGKACDGSPFFTSAFVISGAAILVNFLSGVFADVLEEAEEKRRMRGSEAGVLVGTAAPLVLWWLVGLVYGRVHEGWDWGKATLFAISASSSVGIQGLDSKDDISLLTCACYLLVGVPLYASVIARLSILVADDILQRRQQEIKKRAMMALDGCDEECRLDVFSMYDLDQDGFITKDDIPELLKFLSASRGLDIGQSDIDFLLEEFDKDGTGQINQQEFLGGLNQWQNAVKERMSD</sequence>
<evidence type="ECO:0000259" key="3">
    <source>
        <dbReference type="PROSITE" id="PS50222"/>
    </source>
</evidence>
<dbReference type="Gene3D" id="1.10.238.10">
    <property type="entry name" value="EF-hand"/>
    <property type="match status" value="1"/>
</dbReference>
<gene>
    <name evidence="4" type="primary">noxC</name>
    <name evidence="4" type="ORF">AK812_SmicGene21193</name>
</gene>
<organism evidence="4 5">
    <name type="scientific">Symbiodinium microadriaticum</name>
    <name type="common">Dinoflagellate</name>
    <name type="synonym">Zooxanthella microadriatica</name>
    <dbReference type="NCBI Taxonomy" id="2951"/>
    <lineage>
        <taxon>Eukaryota</taxon>
        <taxon>Sar</taxon>
        <taxon>Alveolata</taxon>
        <taxon>Dinophyceae</taxon>
        <taxon>Suessiales</taxon>
        <taxon>Symbiodiniaceae</taxon>
        <taxon>Symbiodinium</taxon>
    </lineage>
</organism>
<dbReference type="EMBL" id="LSRX01000463">
    <property type="protein sequence ID" value="OLP96557.1"/>
    <property type="molecule type" value="Genomic_DNA"/>
</dbReference>
<feature type="transmembrane region" description="Helical" evidence="2">
    <location>
        <begin position="118"/>
        <end position="143"/>
    </location>
</feature>
<dbReference type="GO" id="GO:0005509">
    <property type="term" value="F:calcium ion binding"/>
    <property type="evidence" value="ECO:0007669"/>
    <property type="project" value="InterPro"/>
</dbReference>
<keyword evidence="1" id="KW-0106">Calcium</keyword>
<keyword evidence="5" id="KW-1185">Reference proteome</keyword>
<dbReference type="CDD" id="cd00051">
    <property type="entry name" value="EFh"/>
    <property type="match status" value="1"/>
</dbReference>
<accession>A0A1Q9DN00</accession>
<protein>
    <submittedName>
        <fullName evidence="4">Superoxide-generating NADPH oxidase heavy chain subunit C</fullName>
    </submittedName>
</protein>
<evidence type="ECO:0000313" key="5">
    <source>
        <dbReference type="Proteomes" id="UP000186817"/>
    </source>
</evidence>
<evidence type="ECO:0000256" key="1">
    <source>
        <dbReference type="ARBA" id="ARBA00022837"/>
    </source>
</evidence>
<feature type="transmembrane region" description="Helical" evidence="2">
    <location>
        <begin position="25"/>
        <end position="50"/>
    </location>
</feature>
<dbReference type="InterPro" id="IPR011992">
    <property type="entry name" value="EF-hand-dom_pair"/>
</dbReference>
<feature type="transmembrane region" description="Helical" evidence="2">
    <location>
        <begin position="62"/>
        <end position="84"/>
    </location>
</feature>
<dbReference type="Gene3D" id="1.10.287.70">
    <property type="match status" value="1"/>
</dbReference>
<reference evidence="4 5" key="1">
    <citation type="submission" date="2016-02" db="EMBL/GenBank/DDBJ databases">
        <title>Genome analysis of coral dinoflagellate symbionts highlights evolutionary adaptations to a symbiotic lifestyle.</title>
        <authorList>
            <person name="Aranda M."/>
            <person name="Li Y."/>
            <person name="Liew Y.J."/>
            <person name="Baumgarten S."/>
            <person name="Simakov O."/>
            <person name="Wilson M."/>
            <person name="Piel J."/>
            <person name="Ashoor H."/>
            <person name="Bougouffa S."/>
            <person name="Bajic V.B."/>
            <person name="Ryu T."/>
            <person name="Ravasi T."/>
            <person name="Bayer T."/>
            <person name="Micklem G."/>
            <person name="Kim H."/>
            <person name="Bhak J."/>
            <person name="Lajeunesse T.C."/>
            <person name="Voolstra C.R."/>
        </authorList>
    </citation>
    <scope>NUCLEOTIDE SEQUENCE [LARGE SCALE GENOMIC DNA]</scope>
    <source>
        <strain evidence="4 5">CCMP2467</strain>
    </source>
</reference>